<name>A0ABV1I464_9FIRM</name>
<accession>A0ABV1I464</accession>
<keyword evidence="3" id="KW-1185">Reference proteome</keyword>
<dbReference type="EMBL" id="JBBMFC010000035">
    <property type="protein sequence ID" value="MEQ2579977.1"/>
    <property type="molecule type" value="Genomic_DNA"/>
</dbReference>
<feature type="transmembrane region" description="Helical" evidence="1">
    <location>
        <begin position="5"/>
        <end position="25"/>
    </location>
</feature>
<organism evidence="2 3">
    <name type="scientific">Hominiventricola aquisgranensis</name>
    <dbReference type="NCBI Taxonomy" id="3133164"/>
    <lineage>
        <taxon>Bacteria</taxon>
        <taxon>Bacillati</taxon>
        <taxon>Bacillota</taxon>
        <taxon>Clostridia</taxon>
        <taxon>Lachnospirales</taxon>
        <taxon>Lachnospiraceae</taxon>
        <taxon>Hominiventricola</taxon>
    </lineage>
</organism>
<keyword evidence="1" id="KW-1133">Transmembrane helix</keyword>
<gene>
    <name evidence="2" type="ORF">WMO62_14275</name>
</gene>
<comment type="caution">
    <text evidence="2">The sequence shown here is derived from an EMBL/GenBank/DDBJ whole genome shotgun (WGS) entry which is preliminary data.</text>
</comment>
<protein>
    <submittedName>
        <fullName evidence="2">Uncharacterized protein</fullName>
    </submittedName>
</protein>
<dbReference type="RefSeq" id="WP_349145076.1">
    <property type="nucleotide sequence ID" value="NZ_JBBMFC010000035.1"/>
</dbReference>
<sequence length="831" mass="93114">MKRRIIQYTTVVLAFLAGMIFMTYMTRMGNRDMTGDMAQAQLPVVHAEQDGVLYNEMHGYVEDMDGASMRDSVIGVSEDHKVGLALEKYNAQIKSVSYEVRSLDMSRLIESGDDLQAEDDGKYLHISLTLKDLLTQGEEYLLVLKVQTEDQDLVRFYSILTYLGTNHVQDCVDFAQRFHEMTLTGDSDGVLNYLEQDGSMDGKNLGYINIHSRSGPVTWGDMQVEQIGDPSLRFTELESDITALTMEYQVTNTEINEQYQVREAYRLRYTSTRIYLLAYERWTDKILEPGRQLVEDGKLSFGIQSSEPVYMKNTEENVVGFVEQGQLWSYDYGQNRLSLVYGFTDGQDGRAAWKEHDFRLLKVDDTGSMDFLLYGYMNRGRYEGRSGVMFCHYDALMNTVEELFFVPSNQSYAAMKEDIGDLAVQNGNGKAWLCWQGNLLQINLDDHSVTILARNVNASDLQVSDSGLLAAWNDEDSGAICLLNTSTGVVSRIETGDGEVLKTLGFMEEDLIYGAGYSSDIYTDQAGKEMQPLYCVTIRDQAGKDVRQFEYSSKGKYVSGVTIVENRIDLACVAKASDGSWQEALSEPITYTSETHTNLLKLSTVYDEVRRNEYVLTYGGNIRKGSMKQPNVRLVLYEGSRIVDAGDASVKQYLAYRYDGSAEGFETLTEAVQYAYNGMGSVWYSADQCYWRRGGRKSRVQLNGYDDSSLLAGDGSDLAQCVQLLLKQKQIYTDVQSELDQGTAIWQILTQELGEDACLLPGCSLSMALYYVSQGSPVVALIPGGAVLIVGYDAQNIIYYRPGSNDLTKGGMNDSSSMFEEAGNVFYTCLP</sequence>
<proteinExistence type="predicted"/>
<keyword evidence="1" id="KW-0812">Transmembrane</keyword>
<dbReference type="Proteomes" id="UP001470288">
    <property type="component" value="Unassembled WGS sequence"/>
</dbReference>
<reference evidence="2 3" key="1">
    <citation type="submission" date="2024-03" db="EMBL/GenBank/DDBJ databases">
        <title>Human intestinal bacterial collection.</title>
        <authorList>
            <person name="Pauvert C."/>
            <person name="Hitch T.C.A."/>
            <person name="Clavel T."/>
        </authorList>
    </citation>
    <scope>NUCLEOTIDE SEQUENCE [LARGE SCALE GENOMIC DNA]</scope>
    <source>
        <strain evidence="2 3">CLA-AA-H78B</strain>
    </source>
</reference>
<evidence type="ECO:0000313" key="3">
    <source>
        <dbReference type="Proteomes" id="UP001470288"/>
    </source>
</evidence>
<evidence type="ECO:0000256" key="1">
    <source>
        <dbReference type="SAM" id="Phobius"/>
    </source>
</evidence>
<evidence type="ECO:0000313" key="2">
    <source>
        <dbReference type="EMBL" id="MEQ2579977.1"/>
    </source>
</evidence>
<keyword evidence="1" id="KW-0472">Membrane</keyword>